<proteinExistence type="inferred from homology"/>
<dbReference type="InterPro" id="IPR039127">
    <property type="entry name" value="Trm112"/>
</dbReference>
<sequence length="383" mass="42305">MRLLTHNMLSSNIKGVTNGFPLRIQVEKVVEIQVEINHDFLRNIFPKIHWKAFSDASRIMGYNQLPEEPPEPSVDFLGKFHHALLELHLEEGALLCPQTGRKFPVTKGIPNMLLLEDELLGKVQFVGFLRCLVKLIVVVIRVSFIPNHTVLGLHFCGIREYDLGVECWGRNNSVSSVPKAFGFLAIASSDSTTCGVREVDLVLDCSGANKQSLPDYSPPLQLCSPGVCASRSCANGKFAFNASILNEPELTTLCAQNELKICLPCGTSCSEGYFPSNMDVSGDMEDDVYSFGVVLLEILSGRKDYDRDCTPPGIVEWALPLIRKGKAAAIIDRNIALPRNVEPLLKLADLAELSLRENSSERPSMNNLVTSLDQIVKCELFLS</sequence>
<dbReference type="Gene3D" id="2.20.25.10">
    <property type="match status" value="1"/>
</dbReference>
<dbReference type="CDD" id="cd21089">
    <property type="entry name" value="Trm112-like"/>
    <property type="match status" value="1"/>
</dbReference>
<evidence type="ECO:0000313" key="3">
    <source>
        <dbReference type="Proteomes" id="UP001396334"/>
    </source>
</evidence>
<organism evidence="2 3">
    <name type="scientific">Hibiscus sabdariffa</name>
    <name type="common">roselle</name>
    <dbReference type="NCBI Taxonomy" id="183260"/>
    <lineage>
        <taxon>Eukaryota</taxon>
        <taxon>Viridiplantae</taxon>
        <taxon>Streptophyta</taxon>
        <taxon>Embryophyta</taxon>
        <taxon>Tracheophyta</taxon>
        <taxon>Spermatophyta</taxon>
        <taxon>Magnoliopsida</taxon>
        <taxon>eudicotyledons</taxon>
        <taxon>Gunneridae</taxon>
        <taxon>Pentapetalae</taxon>
        <taxon>rosids</taxon>
        <taxon>malvids</taxon>
        <taxon>Malvales</taxon>
        <taxon>Malvaceae</taxon>
        <taxon>Malvoideae</taxon>
        <taxon>Hibiscus</taxon>
    </lineage>
</organism>
<gene>
    <name evidence="2" type="ORF">V6N11_012758</name>
</gene>
<dbReference type="SUPFAM" id="SSF158997">
    <property type="entry name" value="Trm112p-like"/>
    <property type="match status" value="1"/>
</dbReference>
<dbReference type="EMBL" id="JBBPBN010000384">
    <property type="protein sequence ID" value="KAK8487703.1"/>
    <property type="molecule type" value="Genomic_DNA"/>
</dbReference>
<dbReference type="SUPFAM" id="SSF56112">
    <property type="entry name" value="Protein kinase-like (PK-like)"/>
    <property type="match status" value="1"/>
</dbReference>
<accession>A0ABR2A3U9</accession>
<comment type="similarity">
    <text evidence="1">Belongs to the TRM112 family.</text>
</comment>
<evidence type="ECO:0000256" key="1">
    <source>
        <dbReference type="ARBA" id="ARBA00007980"/>
    </source>
</evidence>
<protein>
    <submittedName>
        <fullName evidence="2">Uncharacterized protein</fullName>
    </submittedName>
</protein>
<reference evidence="2 3" key="1">
    <citation type="journal article" date="2024" name="G3 (Bethesda)">
        <title>Genome assembly of Hibiscus sabdariffa L. provides insights into metabolisms of medicinal natural products.</title>
        <authorList>
            <person name="Kim T."/>
        </authorList>
    </citation>
    <scope>NUCLEOTIDE SEQUENCE [LARGE SCALE GENOMIC DNA]</scope>
    <source>
        <strain evidence="2">TK-2024</strain>
        <tissue evidence="2">Old leaves</tissue>
    </source>
</reference>
<keyword evidence="3" id="KW-1185">Reference proteome</keyword>
<dbReference type="InterPro" id="IPR005651">
    <property type="entry name" value="Trm112-like"/>
</dbReference>
<comment type="caution">
    <text evidence="2">The sequence shown here is derived from an EMBL/GenBank/DDBJ whole genome shotgun (WGS) entry which is preliminary data.</text>
</comment>
<dbReference type="PANTHER" id="PTHR12773:SF0">
    <property type="entry name" value="MULTIFUNCTIONAL METHYLTRANSFERASE SUBUNIT TRM112-LIKE PROTEIN"/>
    <property type="match status" value="1"/>
</dbReference>
<dbReference type="Gene3D" id="1.10.510.10">
    <property type="entry name" value="Transferase(Phosphotransferase) domain 1"/>
    <property type="match status" value="1"/>
</dbReference>
<name>A0ABR2A3U9_9ROSI</name>
<dbReference type="InterPro" id="IPR011009">
    <property type="entry name" value="Kinase-like_dom_sf"/>
</dbReference>
<dbReference type="PANTHER" id="PTHR12773">
    <property type="entry name" value="UPF0315 PROTEIN-RELATED"/>
    <property type="match status" value="1"/>
</dbReference>
<evidence type="ECO:0000313" key="2">
    <source>
        <dbReference type="EMBL" id="KAK8487703.1"/>
    </source>
</evidence>
<dbReference type="Proteomes" id="UP001396334">
    <property type="component" value="Unassembled WGS sequence"/>
</dbReference>
<dbReference type="Pfam" id="PF03966">
    <property type="entry name" value="Trm112p"/>
    <property type="match status" value="1"/>
</dbReference>